<dbReference type="InterPro" id="IPR036439">
    <property type="entry name" value="Dockerin_dom_sf"/>
</dbReference>
<reference evidence="2 3" key="1">
    <citation type="submission" date="2020-08" db="EMBL/GenBank/DDBJ databases">
        <title>Genome public.</title>
        <authorList>
            <person name="Liu C."/>
            <person name="Sun Q."/>
        </authorList>
    </citation>
    <scope>NUCLEOTIDE SEQUENCE [LARGE SCALE GENOMIC DNA]</scope>
    <source>
        <strain evidence="2 3">NSJ-71</strain>
    </source>
</reference>
<evidence type="ECO:0000313" key="3">
    <source>
        <dbReference type="Proteomes" id="UP000636755"/>
    </source>
</evidence>
<dbReference type="CDD" id="cd00161">
    <property type="entry name" value="beta-trefoil_Ricin-like"/>
    <property type="match status" value="2"/>
</dbReference>
<dbReference type="InterPro" id="IPR035992">
    <property type="entry name" value="Ricin_B-like_lectins"/>
</dbReference>
<evidence type="ECO:0000259" key="1">
    <source>
        <dbReference type="PROSITE" id="PS51766"/>
    </source>
</evidence>
<dbReference type="SUPFAM" id="SSF50370">
    <property type="entry name" value="Ricin B-like lectins"/>
    <property type="match status" value="2"/>
</dbReference>
<name>A0ABR7HJ65_9FIRM</name>
<dbReference type="Proteomes" id="UP000636755">
    <property type="component" value="Unassembled WGS sequence"/>
</dbReference>
<dbReference type="PROSITE" id="PS50231">
    <property type="entry name" value="RICIN_B_LECTIN"/>
    <property type="match status" value="2"/>
</dbReference>
<dbReference type="Gene3D" id="1.10.1330.10">
    <property type="entry name" value="Dockerin domain"/>
    <property type="match status" value="1"/>
</dbReference>
<dbReference type="SUPFAM" id="SSF63446">
    <property type="entry name" value="Type I dockerin domain"/>
    <property type="match status" value="1"/>
</dbReference>
<feature type="domain" description="Dockerin" evidence="1">
    <location>
        <begin position="632"/>
        <end position="699"/>
    </location>
</feature>
<keyword evidence="3" id="KW-1185">Reference proteome</keyword>
<evidence type="ECO:0000313" key="2">
    <source>
        <dbReference type="EMBL" id="MBC5727559.1"/>
    </source>
</evidence>
<sequence length="699" mass="78109">MKQKLRKITSVLLVVIIISVITMSPITASALTQSEFDSKLNSLRSKYPNYSTWYSSFDGGSQCFGFARLMGYEVFGSYPSTWSVSYDFNSVKAGDIVRYGNNGSGGHSIFVTSVSGSTITFVDCNGNGNVTNGVWIPDKCVVKWDNTTTIGSSLFGYSFSYIRKSPGIETGNNPVDLGTDFFALIMNKAMWKPLTVEQNKNVDIKCGKYYDCPDQIWKFERQSDGSYKIISASNQDCLDVDGASTSPGANVQAFVDHGHDAQRWYVIERNGGVVLKSKISNCVLEVNGGNATDGTNVQMNIENDSDAQIFSIYKVDSNSFALNIGNDFTAPIFNLYHWLPIENDENNNVVIGHENGTANQVWRFLRQTDGSYKIVSCLDGKCLDVQGASYEGGANVQVFTDHSHDAQRWYIFSYNGGYMLQSKLSGLFLDLYQCIPDEGNNIDLWSRNYSESQIFSFYNGEECKLSSPVLNVNVDSKNIKFSWNNVYGENYYNLRIWNEKHWENDSYLNLWNIPANKTETDIQLPAGNFEAYVDTGNYYDVRMSNVVSFTVKPKINTRIMNNKSVVFNWDEVLKAKSYNLEIINKSNNGVISKNNLTENSFITFLDSGKYSVRIISDNNVVSDSMDFEIEYKDQLIGDVNSDGIVSIADATELQKHLANIIDFDDEQLAVADTNGDGSVSIADVTQIQKYLAQLIPSLG</sequence>
<dbReference type="Gene3D" id="2.80.10.50">
    <property type="match status" value="3"/>
</dbReference>
<organism evidence="2 3">
    <name type="scientific">Ruminococcus intestinalis</name>
    <dbReference type="NCBI Taxonomy" id="2763066"/>
    <lineage>
        <taxon>Bacteria</taxon>
        <taxon>Bacillati</taxon>
        <taxon>Bacillota</taxon>
        <taxon>Clostridia</taxon>
        <taxon>Eubacteriales</taxon>
        <taxon>Oscillospiraceae</taxon>
        <taxon>Ruminococcus</taxon>
    </lineage>
</organism>
<dbReference type="InterPro" id="IPR018247">
    <property type="entry name" value="EF_Hand_1_Ca_BS"/>
</dbReference>
<dbReference type="PROSITE" id="PS51766">
    <property type="entry name" value="DOCKERIN"/>
    <property type="match status" value="1"/>
</dbReference>
<dbReference type="SUPFAM" id="SSF54001">
    <property type="entry name" value="Cysteine proteinases"/>
    <property type="match status" value="1"/>
</dbReference>
<dbReference type="EMBL" id="JACOPS010000001">
    <property type="protein sequence ID" value="MBC5727559.1"/>
    <property type="molecule type" value="Genomic_DNA"/>
</dbReference>
<dbReference type="RefSeq" id="WP_186934844.1">
    <property type="nucleotide sequence ID" value="NZ_JACOPS010000001.1"/>
</dbReference>
<dbReference type="InterPro" id="IPR038765">
    <property type="entry name" value="Papain-like_cys_pep_sf"/>
</dbReference>
<gene>
    <name evidence="2" type="ORF">H8R91_03230</name>
</gene>
<dbReference type="CDD" id="cd14256">
    <property type="entry name" value="Dockerin_I"/>
    <property type="match status" value="1"/>
</dbReference>
<dbReference type="Pfam" id="PF14200">
    <property type="entry name" value="RicinB_lectin_2"/>
    <property type="match status" value="2"/>
</dbReference>
<dbReference type="InterPro" id="IPR002105">
    <property type="entry name" value="Dockerin_1_rpt"/>
</dbReference>
<protein>
    <submittedName>
        <fullName evidence="2">RICIN domain-containing protein</fullName>
    </submittedName>
</protein>
<proteinExistence type="predicted"/>
<comment type="caution">
    <text evidence="2">The sequence shown here is derived from an EMBL/GenBank/DDBJ whole genome shotgun (WGS) entry which is preliminary data.</text>
</comment>
<accession>A0ABR7HJ65</accession>
<dbReference type="PROSITE" id="PS00018">
    <property type="entry name" value="EF_HAND_1"/>
    <property type="match status" value="1"/>
</dbReference>
<dbReference type="Pfam" id="PF00404">
    <property type="entry name" value="Dockerin_1"/>
    <property type="match status" value="1"/>
</dbReference>
<dbReference type="InterPro" id="IPR016134">
    <property type="entry name" value="Dockerin_dom"/>
</dbReference>
<dbReference type="InterPro" id="IPR000772">
    <property type="entry name" value="Ricin_B_lectin"/>
</dbReference>
<dbReference type="SMART" id="SM00458">
    <property type="entry name" value="RICIN"/>
    <property type="match status" value="2"/>
</dbReference>